<sequence length="228" mass="24477">MFYSIVIRSLTFPITTFAFPRDTAIDKQVQPTHVVTAEPPGITEEGSLRCFDGATVLHTTDCTMGTPVSFCYKPQSPITCDQGYFPSVWHPDHCMQESTCFPTDADWITTECSNGALPISTETLYSGKLVGGDDAMITSVACSCPSDQWHSVTTMDGASSFETYCMPTRSCPPGMTTSLSINEYCATTSAAICSDLPAQADRCECVGQEMTPRYPEGPGATATGCDST</sequence>
<dbReference type="OrthoDB" id="4462706at2759"/>
<proteinExistence type="predicted"/>
<evidence type="ECO:0000313" key="2">
    <source>
        <dbReference type="Proteomes" id="UP000042958"/>
    </source>
</evidence>
<accession>A0A0F7TVY2</accession>
<dbReference type="AlphaFoldDB" id="A0A0F7TVY2"/>
<dbReference type="Proteomes" id="UP000042958">
    <property type="component" value="Unassembled WGS sequence"/>
</dbReference>
<gene>
    <name evidence="1" type="ORF">PMG11_08588</name>
</gene>
<dbReference type="EMBL" id="CDHK01000008">
    <property type="protein sequence ID" value="CEJ59991.1"/>
    <property type="molecule type" value="Genomic_DNA"/>
</dbReference>
<evidence type="ECO:0000313" key="1">
    <source>
        <dbReference type="EMBL" id="CEJ59991.1"/>
    </source>
</evidence>
<keyword evidence="2" id="KW-1185">Reference proteome</keyword>
<organism evidence="1 2">
    <name type="scientific">Penicillium brasilianum</name>
    <dbReference type="NCBI Taxonomy" id="104259"/>
    <lineage>
        <taxon>Eukaryota</taxon>
        <taxon>Fungi</taxon>
        <taxon>Dikarya</taxon>
        <taxon>Ascomycota</taxon>
        <taxon>Pezizomycotina</taxon>
        <taxon>Eurotiomycetes</taxon>
        <taxon>Eurotiomycetidae</taxon>
        <taxon>Eurotiales</taxon>
        <taxon>Aspergillaceae</taxon>
        <taxon>Penicillium</taxon>
    </lineage>
</organism>
<reference evidence="2" key="1">
    <citation type="journal article" date="2015" name="Genome Announc.">
        <title>Draft genome sequence of the fungus Penicillium brasilianum MG11.</title>
        <authorList>
            <person name="Horn F."/>
            <person name="Linde J."/>
            <person name="Mattern D.J."/>
            <person name="Walther G."/>
            <person name="Guthke R."/>
            <person name="Brakhage A.A."/>
            <person name="Valiante V."/>
        </authorList>
    </citation>
    <scope>NUCLEOTIDE SEQUENCE [LARGE SCALE GENOMIC DNA]</scope>
    <source>
        <strain evidence="2">MG11</strain>
    </source>
</reference>
<name>A0A0F7TVY2_PENBI</name>
<protein>
    <submittedName>
        <fullName evidence="1">Uncharacterized protein</fullName>
    </submittedName>
</protein>